<accession>A0A6C0LBP5</accession>
<dbReference type="SUPFAM" id="SSF51294">
    <property type="entry name" value="Hedgehog/intein (Hint) domain"/>
    <property type="match status" value="1"/>
</dbReference>
<keyword evidence="1" id="KW-1133">Transmembrane helix</keyword>
<protein>
    <recommendedName>
        <fullName evidence="3">Vint domain-containing protein</fullName>
    </recommendedName>
</protein>
<keyword evidence="1" id="KW-0812">Transmembrane</keyword>
<feature type="transmembrane region" description="Helical" evidence="1">
    <location>
        <begin position="208"/>
        <end position="226"/>
    </location>
</feature>
<reference evidence="2" key="1">
    <citation type="journal article" date="2020" name="Nature">
        <title>Giant virus diversity and host interactions through global metagenomics.</title>
        <authorList>
            <person name="Schulz F."/>
            <person name="Roux S."/>
            <person name="Paez-Espino D."/>
            <person name="Jungbluth S."/>
            <person name="Walsh D.A."/>
            <person name="Denef V.J."/>
            <person name="McMahon K.D."/>
            <person name="Konstantinidis K.T."/>
            <person name="Eloe-Fadrosh E.A."/>
            <person name="Kyrpides N.C."/>
            <person name="Woyke T."/>
        </authorList>
    </citation>
    <scope>NUCLEOTIDE SEQUENCE</scope>
    <source>
        <strain evidence="2">GVMAG-M-3300027770-73</strain>
    </source>
</reference>
<evidence type="ECO:0008006" key="3">
    <source>
        <dbReference type="Google" id="ProtNLM"/>
    </source>
</evidence>
<dbReference type="EMBL" id="MN740472">
    <property type="protein sequence ID" value="QHU28396.1"/>
    <property type="molecule type" value="Genomic_DNA"/>
</dbReference>
<sequence>MDANNIKPDDILNSSKKINEMYKHIGYFDEYGGSLLLFILLTILLFIGHSYSVVMMNIKPLQENWPVERCNPKVIPFAGFINKPSNMSINEYTNQNFQYCLQDILTNITGYAVQPITYTTALLQSGVSGLMKAIDFINVMMANIRTNMGSMAQNTMSRIANILVPLQRIMVMFKDVMEKIKGIFASTLYTSLGTYYALQSFMGAIGELLIIILIVLAVLIMGFWIVPFTWPFAITMTTIFVSVSIPLAIMLVFMKEVLQVNIDLKLPSVPSKPNMCFDPNTLLKMEDGSTKKILDIRVGDILEKNNIVTAKLVLDATNVKMYNLHNVIVSGCHPVKHDYLWIPVSNHPDAKPIEPYLEPFIYCLNTSNKVIIIHDTHFSDWDEVYQKEMNCLKRVTREKYGDKSLVHENNAWIHTYLDGGFASHTLVTLQNEQKVCISDICIGDVLEQGEIVRGIVEIDGKLLLAQYRYNLGKKREGKGKEDHEDQDEENCIIEGGPNLRFYGTLENEYFRETIPKKEILYHLLTDTGTFSIQHLVFCHYNSTLELFLE</sequence>
<dbReference type="AlphaFoldDB" id="A0A6C0LBP5"/>
<name>A0A6C0LBP5_9ZZZZ</name>
<dbReference type="InterPro" id="IPR036844">
    <property type="entry name" value="Hint_dom_sf"/>
</dbReference>
<feature type="transmembrane region" description="Helical" evidence="1">
    <location>
        <begin position="232"/>
        <end position="253"/>
    </location>
</feature>
<proteinExistence type="predicted"/>
<feature type="transmembrane region" description="Helical" evidence="1">
    <location>
        <begin position="31"/>
        <end position="54"/>
    </location>
</feature>
<evidence type="ECO:0000313" key="2">
    <source>
        <dbReference type="EMBL" id="QHU28396.1"/>
    </source>
</evidence>
<organism evidence="2">
    <name type="scientific">viral metagenome</name>
    <dbReference type="NCBI Taxonomy" id="1070528"/>
    <lineage>
        <taxon>unclassified sequences</taxon>
        <taxon>metagenomes</taxon>
        <taxon>organismal metagenomes</taxon>
    </lineage>
</organism>
<keyword evidence="1" id="KW-0472">Membrane</keyword>
<evidence type="ECO:0000256" key="1">
    <source>
        <dbReference type="SAM" id="Phobius"/>
    </source>
</evidence>
<dbReference type="Gene3D" id="2.170.16.10">
    <property type="entry name" value="Hedgehog/Intein (Hint) domain"/>
    <property type="match status" value="1"/>
</dbReference>